<protein>
    <submittedName>
        <fullName evidence="1">DUF1217 domain-containing protein</fullName>
    </submittedName>
</protein>
<comment type="caution">
    <text evidence="1">The sequence shown here is derived from an EMBL/GenBank/DDBJ whole genome shotgun (WGS) entry which is preliminary data.</text>
</comment>
<accession>A0A3A8A7Y5</accession>
<proteinExistence type="predicted"/>
<dbReference type="Proteomes" id="UP000246132">
    <property type="component" value="Unassembled WGS sequence"/>
</dbReference>
<evidence type="ECO:0000313" key="2">
    <source>
        <dbReference type="Proteomes" id="UP000246132"/>
    </source>
</evidence>
<name>A0A3A8A7Y5_9HYPH</name>
<dbReference type="Gene3D" id="1.10.3700.10">
    <property type="entry name" value="AGR C 984p-like"/>
    <property type="match status" value="1"/>
</dbReference>
<dbReference type="OrthoDB" id="7824597at2"/>
<gene>
    <name evidence="1" type="ORF">DEM25_012330</name>
</gene>
<reference evidence="1 2" key="1">
    <citation type="journal article" date="2018" name="Int. J. Syst. Bacteriol.">
        <title>Oceaniradius stylonemae gen. nov., sp. nov., isolated from a red alga, Stylonema cornu-cervi.</title>
        <authorList>
            <person name="Jeong S."/>
        </authorList>
    </citation>
    <scope>NUCLEOTIDE SEQUENCE [LARGE SCALE GENOMIC DNA]</scope>
    <source>
        <strain evidence="1 2">StC1</strain>
    </source>
</reference>
<dbReference type="EMBL" id="QFWV02000007">
    <property type="protein sequence ID" value="RKF06392.1"/>
    <property type="molecule type" value="Genomic_DNA"/>
</dbReference>
<dbReference type="AlphaFoldDB" id="A0A3A8A7Y5"/>
<evidence type="ECO:0000313" key="1">
    <source>
        <dbReference type="EMBL" id="RKF06392.1"/>
    </source>
</evidence>
<dbReference type="RefSeq" id="WP_109766183.1">
    <property type="nucleotide sequence ID" value="NZ_CP159474.1"/>
</dbReference>
<dbReference type="Pfam" id="PF06748">
    <property type="entry name" value="DUF1217"/>
    <property type="match status" value="1"/>
</dbReference>
<dbReference type="InterPro" id="IPR010626">
    <property type="entry name" value="DUF1217"/>
</dbReference>
<organism evidence="1 2">
    <name type="scientific">Oceaniradius stylonematis</name>
    <dbReference type="NCBI Taxonomy" id="2184161"/>
    <lineage>
        <taxon>Bacteria</taxon>
        <taxon>Pseudomonadati</taxon>
        <taxon>Pseudomonadota</taxon>
        <taxon>Alphaproteobacteria</taxon>
        <taxon>Hyphomicrobiales</taxon>
        <taxon>Ahrensiaceae</taxon>
        <taxon>Oceaniradius</taxon>
    </lineage>
</organism>
<sequence>MNTTLVSLNLITRDMGASIERLESRADIQREVDYYNETIGTIKTPEQLVGDTRLFNFAMKAHGLEDMAYAKAFMLKVLKEGRDADDAFANTLADPRYRDFADTFDFARHGETATIFTKAQQGVIDKYLVQTLETEAGETDQGVRLALYFQRKAPQISSYFDILADPALSQVVRTALSIPQETAAIDIDKQAAMMADRLPLSDLKDPEKLDELVERFANLWQVQNGGTQGGIPPGSPAQLLMPASPMGISADLMLQIAQLRR</sequence>
<dbReference type="SUPFAM" id="SSF158837">
    <property type="entry name" value="AGR C 984p-like"/>
    <property type="match status" value="1"/>
</dbReference>
<keyword evidence="2" id="KW-1185">Reference proteome</keyword>
<dbReference type="InterPro" id="IPR023157">
    <property type="entry name" value="AGR-C-984p-like_sf"/>
</dbReference>